<dbReference type="AlphaFoldDB" id="A0A8H7CMD5"/>
<evidence type="ECO:0000313" key="3">
    <source>
        <dbReference type="Proteomes" id="UP000623467"/>
    </source>
</evidence>
<accession>A0A8H7CMD5</accession>
<proteinExistence type="predicted"/>
<evidence type="ECO:0000256" key="1">
    <source>
        <dbReference type="SAM" id="Phobius"/>
    </source>
</evidence>
<keyword evidence="1" id="KW-1133">Transmembrane helix</keyword>
<dbReference type="OrthoDB" id="258495at2759"/>
<keyword evidence="1" id="KW-0812">Transmembrane</keyword>
<sequence>MLFNDDLIHLTHFLDCYRDSHFSMVYIFVCCNQDFTEAINYLHSAFQQPFDSSECTSWIRRSNGRLCTELIPASDDLPFWWNPPELPGLLRMYPFSAETITMFIESLTLEQYHNICACNLGQYRSIALSTDTIINMGAVFRCPGNQLEDSAEIAFFAECGASLRQQLDDSRRHRSQRGHAQWLDSSGDVFTTNFYLSLNISSNWYAWLSQANYIFRRLPIMSNFDEYVDSEGKDVDADMDSDYNSANTKYYELEYSPTSACDDFEVDAESLDNQETVNWGPEHTEIVHCKKHDTSESTVEEDMVAEEIFVPSWSSNVLMIIQLVLIIFLGLSWLYDHVAVSFV</sequence>
<organism evidence="2 3">
    <name type="scientific">Mycena sanguinolenta</name>
    <dbReference type="NCBI Taxonomy" id="230812"/>
    <lineage>
        <taxon>Eukaryota</taxon>
        <taxon>Fungi</taxon>
        <taxon>Dikarya</taxon>
        <taxon>Basidiomycota</taxon>
        <taxon>Agaricomycotina</taxon>
        <taxon>Agaricomycetes</taxon>
        <taxon>Agaricomycetidae</taxon>
        <taxon>Agaricales</taxon>
        <taxon>Marasmiineae</taxon>
        <taxon>Mycenaceae</taxon>
        <taxon>Mycena</taxon>
    </lineage>
</organism>
<evidence type="ECO:0000313" key="2">
    <source>
        <dbReference type="EMBL" id="KAF7340618.1"/>
    </source>
</evidence>
<feature type="transmembrane region" description="Helical" evidence="1">
    <location>
        <begin position="317"/>
        <end position="335"/>
    </location>
</feature>
<gene>
    <name evidence="2" type="ORF">MSAN_02133500</name>
</gene>
<dbReference type="EMBL" id="JACAZH010000030">
    <property type="protein sequence ID" value="KAF7340618.1"/>
    <property type="molecule type" value="Genomic_DNA"/>
</dbReference>
<protein>
    <submittedName>
        <fullName evidence="2">Uncharacterized protein</fullName>
    </submittedName>
</protein>
<keyword evidence="1" id="KW-0472">Membrane</keyword>
<dbReference type="Proteomes" id="UP000623467">
    <property type="component" value="Unassembled WGS sequence"/>
</dbReference>
<name>A0A8H7CMD5_9AGAR</name>
<reference evidence="2" key="1">
    <citation type="submission" date="2020-05" db="EMBL/GenBank/DDBJ databases">
        <title>Mycena genomes resolve the evolution of fungal bioluminescence.</title>
        <authorList>
            <person name="Tsai I.J."/>
        </authorList>
    </citation>
    <scope>NUCLEOTIDE SEQUENCE</scope>
    <source>
        <strain evidence="2">160909Yilan</strain>
    </source>
</reference>
<comment type="caution">
    <text evidence="2">The sequence shown here is derived from an EMBL/GenBank/DDBJ whole genome shotgun (WGS) entry which is preliminary data.</text>
</comment>
<keyword evidence="3" id="KW-1185">Reference proteome</keyword>